<proteinExistence type="predicted"/>
<feature type="compositionally biased region" description="Basic and acidic residues" evidence="1">
    <location>
        <begin position="721"/>
        <end position="734"/>
    </location>
</feature>
<feature type="region of interest" description="Disordered" evidence="1">
    <location>
        <begin position="707"/>
        <end position="898"/>
    </location>
</feature>
<evidence type="ECO:0000313" key="3">
    <source>
        <dbReference type="Proteomes" id="UP000005463"/>
    </source>
</evidence>
<feature type="compositionally biased region" description="Basic and acidic residues" evidence="1">
    <location>
        <begin position="350"/>
        <end position="391"/>
    </location>
</feature>
<name>B1FGB5_9BURK</name>
<feature type="compositionally biased region" description="Basic and acidic residues" evidence="1">
    <location>
        <begin position="865"/>
        <end position="896"/>
    </location>
</feature>
<feature type="region of interest" description="Disordered" evidence="1">
    <location>
        <begin position="1211"/>
        <end position="1307"/>
    </location>
</feature>
<feature type="compositionally biased region" description="Basic and acidic residues" evidence="1">
    <location>
        <begin position="812"/>
        <end position="843"/>
    </location>
</feature>
<sequence>MGVIGGGRREHDFRVGREFDHAGAGARIGHRHSPHLRIVLGGYHHLDRRCQGAVATHELGAILGESHFVAVRYHAGGLPRRRPDVAAVGVAQIQIAAPIVARRVLPPTRDGQIVAAAVAGACGREHHRVAAVGQQMRDGRGIVRRQQTPRDAGIDAMHPAGGARVDPRPPCRDPARYSLLQQQLGGADGRLAVEEGANAPAQQRIGDRHDRHALVMRHERPHDGNRHAFRHARGRVVERFVEAEASARAGRAQPLEVARGGVRRDHRRERGRIGRDHQVLVEIALEPQLRHAEARILIGQLDVARVVRRFRHAPRQAQPVAIGDLATHHQVIGAREQAAVRRAHHQRRHQVFEHRSRPRDQRRAVPDRRRQAAEPEPVPRRDIALRDRDETRQARLRRQQVVVARIEPSVGHRVADRQQIPHRVEQKAELHRIGHLQRGIGQRMKTLVQHVRFVRRARRVATMPLHRVLQRLRPKQHVVDVAAPHPADVVHQRSRYIGDRRGEDRDRGPFRCGALPGRRGERLLQLGRGPLELAVQGRPGIAIPAHGLAQQRERIADPFVRGLPPHAGGLIRPRAATVAERDQVPGEIAAVDRRHIPRLEGPQVPRVVPIIEMTAIALHQPHRREGLLQPRHRVQRAKPAELAGADGRQQVQPDIGGRSPVRDNGLRVLLEIVQRQHLIVSRHEGLEITPGPARVAPQLACIVRGHRQFARRPRCAAQPVGDRRRSEPDQRERNGQPARMMIEAPARHQADSRAKQRERHAAAHLQIGERQGPPVARAGFGRRDPFEQMATADPHAKQRARDRVAHRPRLLRQHDDRQAEPRQREPQLRRPRIEHAARGHLDARAPPARHQSAQYGQQKRQRDRHQHEGAPGERHGERQHPSGQQRDQHRGGRERAAQVVQHLPAADRRQRFVAENQPRQELPVAARPSVQASRRDVVAGRRRFDHLDIRRQPGPRENAFEQIVTEHRVLRHAAGEHRLERVDVVDALARIGAFVEQILIDVRYGRHVRIDAVRARRHALEQRALVAAREGRSHARLKHAVALDDAPARRVEYRPVERVRHLADQAAHGIAQQPRIGIERDHVAHVRRHARRLAFQRDERRVRCPAQQPVQLVQLAALALPAHPAPFAVVPHALAVQQQKALAFVRRRRIESIQPVDARHRGCQQPVVAVGVRGGRIHPVGKQCEVKRPVGARQMMNFQLLDLLGERRFRRQQHRHRDQGAQPRRDAVEQREARQDAGADIPHYRAIDERDRGIQRGQQAGETEPDHPVTGRFDAREPRQHARQQQRDNQPDTAEITAETGVACQAP</sequence>
<feature type="compositionally biased region" description="Basic and acidic residues" evidence="1">
    <location>
        <begin position="1223"/>
        <end position="1254"/>
    </location>
</feature>
<reference evidence="2 3" key="1">
    <citation type="submission" date="2008-03" db="EMBL/GenBank/DDBJ databases">
        <title>Sequencing of the draft genome and assembly of Burkholderia ambifaria IOP40-10.</title>
        <authorList>
            <consortium name="US DOE Joint Genome Institute (JGI-PGF)"/>
            <person name="Copeland A."/>
            <person name="Lucas S."/>
            <person name="Lapidus A."/>
            <person name="Glavina del Rio T."/>
            <person name="Dalin E."/>
            <person name="Tice H."/>
            <person name="Bruce D."/>
            <person name="Goodwin L."/>
            <person name="Pitluck S."/>
            <person name="Larimer F."/>
            <person name="Land M.L."/>
            <person name="Hauser L."/>
            <person name="Tiedje J."/>
            <person name="Richardson P."/>
        </authorList>
    </citation>
    <scope>NUCLEOTIDE SEQUENCE [LARGE SCALE GENOMIC DNA]</scope>
    <source>
        <strain evidence="2 3">IOP40-10</strain>
    </source>
</reference>
<feature type="compositionally biased region" description="Basic and acidic residues" evidence="1">
    <location>
        <begin position="794"/>
        <end position="805"/>
    </location>
</feature>
<comment type="caution">
    <text evidence="2">The sequence shown here is derived from an EMBL/GenBank/DDBJ whole genome shotgun (WGS) entry which is preliminary data.</text>
</comment>
<feature type="compositionally biased region" description="Basic and acidic residues" evidence="1">
    <location>
        <begin position="1264"/>
        <end position="1290"/>
    </location>
</feature>
<organism evidence="2 3">
    <name type="scientific">Burkholderia ambifaria IOP40-10</name>
    <dbReference type="NCBI Taxonomy" id="396596"/>
    <lineage>
        <taxon>Bacteria</taxon>
        <taxon>Pseudomonadati</taxon>
        <taxon>Pseudomonadota</taxon>
        <taxon>Betaproteobacteria</taxon>
        <taxon>Burkholderiales</taxon>
        <taxon>Burkholderiaceae</taxon>
        <taxon>Burkholderia</taxon>
        <taxon>Burkholderia cepacia complex</taxon>
    </lineage>
</organism>
<dbReference type="EMBL" id="ABLC01000071">
    <property type="protein sequence ID" value="EDT03388.1"/>
    <property type="molecule type" value="Genomic_DNA"/>
</dbReference>
<dbReference type="Proteomes" id="UP000005463">
    <property type="component" value="Unassembled WGS sequence"/>
</dbReference>
<feature type="compositionally biased region" description="Basic and acidic residues" evidence="1">
    <location>
        <begin position="745"/>
        <end position="761"/>
    </location>
</feature>
<protein>
    <submittedName>
        <fullName evidence="2">Uncharacterized protein</fullName>
    </submittedName>
</protein>
<evidence type="ECO:0000313" key="2">
    <source>
        <dbReference type="EMBL" id="EDT03388.1"/>
    </source>
</evidence>
<accession>B1FGB5</accession>
<feature type="region of interest" description="Disordered" evidence="1">
    <location>
        <begin position="638"/>
        <end position="659"/>
    </location>
</feature>
<feature type="region of interest" description="Disordered" evidence="1">
    <location>
        <begin position="343"/>
        <end position="391"/>
    </location>
</feature>
<gene>
    <name evidence="2" type="ORF">BamIOP4010DRAFT_3075</name>
</gene>
<evidence type="ECO:0000256" key="1">
    <source>
        <dbReference type="SAM" id="MobiDB-lite"/>
    </source>
</evidence>